<comment type="caution">
    <text evidence="2">The sequence shown here is derived from an EMBL/GenBank/DDBJ whole genome shotgun (WGS) entry which is preliminary data.</text>
</comment>
<dbReference type="Proteomes" id="UP000636709">
    <property type="component" value="Unassembled WGS sequence"/>
</dbReference>
<reference evidence="2" key="1">
    <citation type="submission" date="2020-07" db="EMBL/GenBank/DDBJ databases">
        <title>Genome sequence and genetic diversity analysis of an under-domesticated orphan crop, white fonio (Digitaria exilis).</title>
        <authorList>
            <person name="Bennetzen J.L."/>
            <person name="Chen S."/>
            <person name="Ma X."/>
            <person name="Wang X."/>
            <person name="Yssel A.E.J."/>
            <person name="Chaluvadi S.R."/>
            <person name="Johnson M."/>
            <person name="Gangashetty P."/>
            <person name="Hamidou F."/>
            <person name="Sanogo M.D."/>
            <person name="Zwaenepoel A."/>
            <person name="Wallace J."/>
            <person name="Van De Peer Y."/>
            <person name="Van Deynze A."/>
        </authorList>
    </citation>
    <scope>NUCLEOTIDE SEQUENCE</scope>
    <source>
        <tissue evidence="2">Leaves</tissue>
    </source>
</reference>
<evidence type="ECO:0000313" key="2">
    <source>
        <dbReference type="EMBL" id="KAF8674290.1"/>
    </source>
</evidence>
<keyword evidence="1" id="KW-0732">Signal</keyword>
<proteinExistence type="predicted"/>
<dbReference type="EMBL" id="JACEFO010002197">
    <property type="protein sequence ID" value="KAF8674290.1"/>
    <property type="molecule type" value="Genomic_DNA"/>
</dbReference>
<dbReference type="AlphaFoldDB" id="A0A835B121"/>
<evidence type="ECO:0000256" key="1">
    <source>
        <dbReference type="SAM" id="SignalP"/>
    </source>
</evidence>
<dbReference type="OrthoDB" id="661467at2759"/>
<organism evidence="2 3">
    <name type="scientific">Digitaria exilis</name>
    <dbReference type="NCBI Taxonomy" id="1010633"/>
    <lineage>
        <taxon>Eukaryota</taxon>
        <taxon>Viridiplantae</taxon>
        <taxon>Streptophyta</taxon>
        <taxon>Embryophyta</taxon>
        <taxon>Tracheophyta</taxon>
        <taxon>Spermatophyta</taxon>
        <taxon>Magnoliopsida</taxon>
        <taxon>Liliopsida</taxon>
        <taxon>Poales</taxon>
        <taxon>Poaceae</taxon>
        <taxon>PACMAD clade</taxon>
        <taxon>Panicoideae</taxon>
        <taxon>Panicodae</taxon>
        <taxon>Paniceae</taxon>
        <taxon>Anthephorinae</taxon>
        <taxon>Digitaria</taxon>
    </lineage>
</organism>
<protein>
    <submittedName>
        <fullName evidence="2">Uncharacterized protein</fullName>
    </submittedName>
</protein>
<accession>A0A835B121</accession>
<sequence>MASINFSLAAAILLSAEALVCSTMACAQGAYMTCTNTPGQYFYGCSCQCAPTGCTGCALYLPGSSTPQG</sequence>
<name>A0A835B121_9POAL</name>
<keyword evidence="3" id="KW-1185">Reference proteome</keyword>
<evidence type="ECO:0000313" key="3">
    <source>
        <dbReference type="Proteomes" id="UP000636709"/>
    </source>
</evidence>
<feature type="chain" id="PRO_5033061574" evidence="1">
    <location>
        <begin position="19"/>
        <end position="69"/>
    </location>
</feature>
<gene>
    <name evidence="2" type="ORF">HU200_048112</name>
</gene>
<feature type="signal peptide" evidence="1">
    <location>
        <begin position="1"/>
        <end position="18"/>
    </location>
</feature>